<accession>A0AA41W8F6</accession>
<dbReference type="GO" id="GO:0009269">
    <property type="term" value="P:response to desiccation"/>
    <property type="evidence" value="ECO:0007669"/>
    <property type="project" value="InterPro"/>
</dbReference>
<evidence type="ECO:0000313" key="3">
    <source>
        <dbReference type="Proteomes" id="UP001165393"/>
    </source>
</evidence>
<dbReference type="AlphaFoldDB" id="A0AA41W8F6"/>
<dbReference type="SUPFAM" id="SSF117070">
    <property type="entry name" value="LEA14-like"/>
    <property type="match status" value="1"/>
</dbReference>
<evidence type="ECO:0000259" key="1">
    <source>
        <dbReference type="SMART" id="SM00769"/>
    </source>
</evidence>
<dbReference type="InterPro" id="IPR013990">
    <property type="entry name" value="WHy-dom"/>
</dbReference>
<keyword evidence="3" id="KW-1185">Reference proteome</keyword>
<feature type="domain" description="Water stress and hypersensitive response" evidence="1">
    <location>
        <begin position="39"/>
        <end position="161"/>
    </location>
</feature>
<name>A0AA41W8F6_9GAMM</name>
<dbReference type="EMBL" id="JAMQGP010000006">
    <property type="protein sequence ID" value="MCM2680578.1"/>
    <property type="molecule type" value="Genomic_DNA"/>
</dbReference>
<proteinExistence type="predicted"/>
<evidence type="ECO:0000313" key="2">
    <source>
        <dbReference type="EMBL" id="MCM2680578.1"/>
    </source>
</evidence>
<protein>
    <submittedName>
        <fullName evidence="2">LEA type 2 family protein</fullName>
    </submittedName>
</protein>
<organism evidence="2 3">
    <name type="scientific">Echinimonas agarilytica</name>
    <dbReference type="NCBI Taxonomy" id="1215918"/>
    <lineage>
        <taxon>Bacteria</taxon>
        <taxon>Pseudomonadati</taxon>
        <taxon>Pseudomonadota</taxon>
        <taxon>Gammaproteobacteria</taxon>
        <taxon>Alteromonadales</taxon>
        <taxon>Echinimonadaceae</taxon>
        <taxon>Echinimonas</taxon>
    </lineage>
</organism>
<dbReference type="Pfam" id="PF03168">
    <property type="entry name" value="LEA_2"/>
    <property type="match status" value="1"/>
</dbReference>
<reference evidence="2 3" key="1">
    <citation type="journal article" date="2013" name="Antonie Van Leeuwenhoek">
        <title>Echinimonas agarilytica gen. nov., sp. nov., a new gammaproteobacterium isolated from the sea urchin Strongylocentrotus intermedius.</title>
        <authorList>
            <person name="Nedashkovskaya O.I."/>
            <person name="Stenkova A.M."/>
            <person name="Zhukova N.V."/>
            <person name="Van Trappen S."/>
            <person name="Lee J.S."/>
            <person name="Kim S.B."/>
        </authorList>
    </citation>
    <scope>NUCLEOTIDE SEQUENCE [LARGE SCALE GENOMIC DNA]</scope>
    <source>
        <strain evidence="2 3">KMM 6351</strain>
    </source>
</reference>
<dbReference type="RefSeq" id="WP_251262034.1">
    <property type="nucleotide sequence ID" value="NZ_JAMQGP010000006.1"/>
</dbReference>
<comment type="caution">
    <text evidence="2">The sequence shown here is derived from an EMBL/GenBank/DDBJ whole genome shotgun (WGS) entry which is preliminary data.</text>
</comment>
<gene>
    <name evidence="2" type="ORF">NAF29_12995</name>
</gene>
<dbReference type="Proteomes" id="UP001165393">
    <property type="component" value="Unassembled WGS sequence"/>
</dbReference>
<dbReference type="Gene3D" id="2.60.40.1820">
    <property type="match status" value="1"/>
</dbReference>
<dbReference type="SMART" id="SM00769">
    <property type="entry name" value="WHy"/>
    <property type="match status" value="1"/>
</dbReference>
<sequence>MNLGIAMHLPHIKQFFVVSFILAVLASCAALPQLDPPKVNLVHIKPTAGEGIAPRFDITLRVVNPNNTALSLNGAVYSLSLNGYEVVSGATSQLPEVPAYGEAQFTLPAELSLFQGMRLLSAMVRGSGDPTALNYEIDVKLDAGALLPDIRLKEEGSLNPNDLKASLSDQSL</sequence>
<dbReference type="InterPro" id="IPR004864">
    <property type="entry name" value="LEA_2"/>
</dbReference>